<dbReference type="AlphaFoldDB" id="A0AAE9VN95"/>
<accession>A0AAE9VN95</accession>
<dbReference type="KEGG" id="dce:O6P33_08615"/>
<protein>
    <recommendedName>
        <fullName evidence="5">LTXXQ motif family protein</fullName>
    </recommendedName>
</protein>
<feature type="region of interest" description="Disordered" evidence="1">
    <location>
        <begin position="24"/>
        <end position="58"/>
    </location>
</feature>
<dbReference type="RefSeq" id="WP_269817380.1">
    <property type="nucleotide sequence ID" value="NZ_CP114976.1"/>
</dbReference>
<gene>
    <name evidence="3" type="ORF">O6P33_08615</name>
</gene>
<proteinExistence type="predicted"/>
<feature type="chain" id="PRO_5042050166" description="LTXXQ motif family protein" evidence="2">
    <location>
        <begin position="21"/>
        <end position="146"/>
    </location>
</feature>
<name>A0AAE9VN95_9GAMM</name>
<feature type="signal peptide" evidence="2">
    <location>
        <begin position="1"/>
        <end position="20"/>
    </location>
</feature>
<feature type="region of interest" description="Disordered" evidence="1">
    <location>
        <begin position="112"/>
        <end position="146"/>
    </location>
</feature>
<dbReference type="EMBL" id="CP114976">
    <property type="protein sequence ID" value="WBE24437.1"/>
    <property type="molecule type" value="Genomic_DNA"/>
</dbReference>
<evidence type="ECO:0000256" key="2">
    <source>
        <dbReference type="SAM" id="SignalP"/>
    </source>
</evidence>
<organism evidence="3 4">
    <name type="scientific">Denitrificimonas caeni</name>
    <dbReference type="NCBI Taxonomy" id="521720"/>
    <lineage>
        <taxon>Bacteria</taxon>
        <taxon>Pseudomonadati</taxon>
        <taxon>Pseudomonadota</taxon>
        <taxon>Gammaproteobacteria</taxon>
        <taxon>Pseudomonadales</taxon>
        <taxon>Pseudomonadaceae</taxon>
        <taxon>Denitrificimonas</taxon>
    </lineage>
</organism>
<keyword evidence="2" id="KW-0732">Signal</keyword>
<evidence type="ECO:0000313" key="3">
    <source>
        <dbReference type="EMBL" id="WBE24437.1"/>
    </source>
</evidence>
<evidence type="ECO:0000313" key="4">
    <source>
        <dbReference type="Proteomes" id="UP001212189"/>
    </source>
</evidence>
<reference evidence="3 4" key="1">
    <citation type="submission" date="2022-12" db="EMBL/GenBank/DDBJ databases">
        <title>Coexistence and Characterization of a Novel Tigecycline Resistance gene tet(X) variant and blaNDM-1 in a Pseudomonas caeni Isolate of Chicken Origin.</title>
        <authorList>
            <person name="Lu X."/>
            <person name="Zhang L."/>
            <person name="Li R."/>
            <person name="Wang Z."/>
        </authorList>
    </citation>
    <scope>NUCLEOTIDE SEQUENCE [LARGE SCALE GENOMIC DNA]</scope>
    <source>
        <strain evidence="3 4">CE14</strain>
    </source>
</reference>
<keyword evidence="4" id="KW-1185">Reference proteome</keyword>
<evidence type="ECO:0008006" key="5">
    <source>
        <dbReference type="Google" id="ProtNLM"/>
    </source>
</evidence>
<evidence type="ECO:0000256" key="1">
    <source>
        <dbReference type="SAM" id="MobiDB-lite"/>
    </source>
</evidence>
<dbReference type="Proteomes" id="UP001212189">
    <property type="component" value="Chromosome"/>
</dbReference>
<sequence length="146" mass="16874">MRIKLTALVLSAMLPLSVWAMPGEGQQGQNKGQQSMQKKQAGQAQNTSKGYSEKMQQRQAAWFDRLELTPEQRKAFQAEMQEHRQQQQKSRMAHHDKLRALLNDKQRATFDAETEKMQHRMHKHMQKSGKNSAMGEGKRTQRNSAQ</sequence>
<feature type="compositionally biased region" description="Low complexity" evidence="1">
    <location>
        <begin position="27"/>
        <end position="40"/>
    </location>
</feature>